<comment type="caution">
    <text evidence="1">The sequence shown here is derived from an EMBL/GenBank/DDBJ whole genome shotgun (WGS) entry which is preliminary data.</text>
</comment>
<protein>
    <submittedName>
        <fullName evidence="1">Uncharacterized protein</fullName>
    </submittedName>
</protein>
<evidence type="ECO:0000313" key="2">
    <source>
        <dbReference type="Proteomes" id="UP001172386"/>
    </source>
</evidence>
<dbReference type="Proteomes" id="UP001172386">
    <property type="component" value="Unassembled WGS sequence"/>
</dbReference>
<accession>A0ACC3A973</accession>
<organism evidence="1 2">
    <name type="scientific">Neophaeococcomyces mojaviensis</name>
    <dbReference type="NCBI Taxonomy" id="3383035"/>
    <lineage>
        <taxon>Eukaryota</taxon>
        <taxon>Fungi</taxon>
        <taxon>Dikarya</taxon>
        <taxon>Ascomycota</taxon>
        <taxon>Pezizomycotina</taxon>
        <taxon>Eurotiomycetes</taxon>
        <taxon>Chaetothyriomycetidae</taxon>
        <taxon>Chaetothyriales</taxon>
        <taxon>Chaetothyriales incertae sedis</taxon>
        <taxon>Neophaeococcomyces</taxon>
    </lineage>
</organism>
<reference evidence="1" key="1">
    <citation type="submission" date="2022-10" db="EMBL/GenBank/DDBJ databases">
        <title>Culturing micro-colonial fungi from biological soil crusts in the Mojave desert and describing Neophaeococcomyces mojavensis, and introducing the new genera and species Taxawa tesnikishii.</title>
        <authorList>
            <person name="Kurbessoian T."/>
            <person name="Stajich J.E."/>
        </authorList>
    </citation>
    <scope>NUCLEOTIDE SEQUENCE</scope>
    <source>
        <strain evidence="1">JES_112</strain>
    </source>
</reference>
<proteinExistence type="predicted"/>
<evidence type="ECO:0000313" key="1">
    <source>
        <dbReference type="EMBL" id="KAJ9657594.1"/>
    </source>
</evidence>
<gene>
    <name evidence="1" type="ORF">H2198_004240</name>
</gene>
<name>A0ACC3A973_9EURO</name>
<sequence length="527" mass="59720">MTFAGFLAEYRSYIRVFLILIAWYFIHTRQRRYLSKIPGPLLASFSPIPRLLSVARGSRQNTDIALHRKYGHLVRVAPNVVSVSVSSAIPVIYGASTKFEKSDFYVLFDPKTPHGFRPSVFSVRTEKAHREIKRPIAGAYSMTSLLELEGLTDECISVFQRKVDQKLDASKTGAVEMDLGEWLHWYAFDVIMSITFSKRLGFMEQEKDVGGIIAAIEGRLRYAATVGQMPWLHGLLFGSETMSSVLNMVPAVAMMNTSARIVEFTAQQMKRYGGKEEEEMKYVDMLDRFKKTKDNGEVLMTDTDLLLAASGNVFAGSDTTAISLRAMFYFLMKNPECLKRLVIEVDEMDRKGKLSKFVSFAQSNQMPYLQACLKEAMRMHPAVGLLLERVVPEEGVTIEGQFIPGGTVIGVNPWVVARDQAVYGKDADIFRPERWLDVWKQAEVEGDKGGEAREKVKLMERNFLAFGTGSRTCMGKNISLLEMNKLVPQMLRRYTIELIDPEKELIVEDYWFAKQLGLHCKVSRREG</sequence>
<keyword evidence="2" id="KW-1185">Reference proteome</keyword>
<dbReference type="EMBL" id="JAPDRQ010000062">
    <property type="protein sequence ID" value="KAJ9657594.1"/>
    <property type="molecule type" value="Genomic_DNA"/>
</dbReference>